<dbReference type="EMBL" id="JAMZMM010000148">
    <property type="protein sequence ID" value="MCP2729856.1"/>
    <property type="molecule type" value="Genomic_DNA"/>
</dbReference>
<gene>
    <name evidence="1" type="ORF">NJ959_15580</name>
</gene>
<reference evidence="1" key="1">
    <citation type="submission" date="2022-06" db="EMBL/GenBank/DDBJ databases">
        <title>New cyanobacteria of genus Symplocastrum in benthos of Lake Baikal.</title>
        <authorList>
            <person name="Sorokovikova E."/>
            <person name="Tikhonova I."/>
            <person name="Krasnopeev A."/>
            <person name="Evseev P."/>
            <person name="Gladkikh A."/>
            <person name="Belykh O."/>
        </authorList>
    </citation>
    <scope>NUCLEOTIDE SEQUENCE</scope>
    <source>
        <strain evidence="1">BBK-W-15</strain>
    </source>
</reference>
<name>A0AAE3KNH9_9CYAN</name>
<accession>A0AAE3KNH9</accession>
<dbReference type="Proteomes" id="UP001204953">
    <property type="component" value="Unassembled WGS sequence"/>
</dbReference>
<organism evidence="1 2">
    <name type="scientific">Limnofasciculus baicalensis BBK-W-15</name>
    <dbReference type="NCBI Taxonomy" id="2699891"/>
    <lineage>
        <taxon>Bacteria</taxon>
        <taxon>Bacillati</taxon>
        <taxon>Cyanobacteriota</taxon>
        <taxon>Cyanophyceae</taxon>
        <taxon>Coleofasciculales</taxon>
        <taxon>Coleofasciculaceae</taxon>
        <taxon>Limnofasciculus</taxon>
        <taxon>Limnofasciculus baicalensis</taxon>
    </lineage>
</organism>
<feature type="non-terminal residue" evidence="1">
    <location>
        <position position="1"/>
    </location>
</feature>
<sequence length="274" mass="31928">EGTTLTLHHNRLGGCYNKKNAKIISFTLWGDNPKYTLGAIKNADIAPIIYPGWICRFYLAPSVPQNIIAQLSRREQIEIVKLDWKSQKNWEASLWRFYPAADKDVAVMISRDTDARLNWREKAAVDEWLKSDKDFHIMRDHPLHRCPIMGGMWGVKKGVFHDIRGMIEAYLKVVDNRHIEYGIDQIFLADIIYPLVQDRSLIHDEFLTEKPFPQPRKGYEFVGQSFTEDNKIYQNNLNQLKQYIILRSQGKIQEDRGYSQETLNILSQSSFPTP</sequence>
<evidence type="ECO:0000313" key="2">
    <source>
        <dbReference type="Proteomes" id="UP001204953"/>
    </source>
</evidence>
<protein>
    <submittedName>
        <fullName evidence="1">Uncharacterized protein</fullName>
    </submittedName>
</protein>
<proteinExistence type="predicted"/>
<evidence type="ECO:0000313" key="1">
    <source>
        <dbReference type="EMBL" id="MCP2729856.1"/>
    </source>
</evidence>
<keyword evidence="2" id="KW-1185">Reference proteome</keyword>
<dbReference type="AlphaFoldDB" id="A0AAE3KNH9"/>
<comment type="caution">
    <text evidence="1">The sequence shown here is derived from an EMBL/GenBank/DDBJ whole genome shotgun (WGS) entry which is preliminary data.</text>
</comment>